<keyword evidence="1" id="KW-0472">Membrane</keyword>
<dbReference type="Proteomes" id="UP000305131">
    <property type="component" value="Unassembled WGS sequence"/>
</dbReference>
<keyword evidence="1" id="KW-1133">Transmembrane helix</keyword>
<dbReference type="OrthoDB" id="9812071at2"/>
<comment type="caution">
    <text evidence="3">The sequence shown here is derived from an EMBL/GenBank/DDBJ whole genome shotgun (WGS) entry which is preliminary data.</text>
</comment>
<protein>
    <submittedName>
        <fullName evidence="3">Aa3-type cytochrome c oxidase subunit IV</fullName>
    </submittedName>
</protein>
<dbReference type="GeneID" id="95772701"/>
<dbReference type="Gene3D" id="1.20.5.160">
    <property type="entry name" value="Bacterial aa3 type cytochrome c oxidase subunit IV"/>
    <property type="match status" value="1"/>
</dbReference>
<feature type="transmembrane region" description="Helical" evidence="1">
    <location>
        <begin position="24"/>
        <end position="49"/>
    </location>
</feature>
<dbReference type="InterPro" id="IPR012422">
    <property type="entry name" value="Cyt_c_oxidase_su4_bac-aa3"/>
</dbReference>
<dbReference type="RefSeq" id="WP_138398306.1">
    <property type="nucleotide sequence ID" value="NZ_JBAFVI010000018.1"/>
</dbReference>
<keyword evidence="1" id="KW-0812">Transmembrane</keyword>
<dbReference type="Pfam" id="PF07835">
    <property type="entry name" value="COX4_pro_2"/>
    <property type="match status" value="1"/>
</dbReference>
<name>A0A6C1KIX5_XANAU</name>
<dbReference type="InterPro" id="IPR036596">
    <property type="entry name" value="Cyt-C_aa3_sf"/>
</dbReference>
<dbReference type="SUPFAM" id="SSF81469">
    <property type="entry name" value="Bacterial aa3 type cytochrome c oxidase subunit IV"/>
    <property type="match status" value="1"/>
</dbReference>
<accession>A0A6C1KIX5</accession>
<gene>
    <name evidence="3" type="ORF">FBQ73_04420</name>
</gene>
<dbReference type="EMBL" id="VAUP01000012">
    <property type="protein sequence ID" value="TLX44242.1"/>
    <property type="molecule type" value="Genomic_DNA"/>
</dbReference>
<reference evidence="3 4" key="1">
    <citation type="submission" date="2019-05" db="EMBL/GenBank/DDBJ databases">
        <authorList>
            <person name="Zhou X."/>
        </authorList>
    </citation>
    <scope>NUCLEOTIDE SEQUENCE [LARGE SCALE GENOMIC DNA]</scope>
    <source>
        <strain evidence="3 4">DSM 432</strain>
    </source>
</reference>
<proteinExistence type="predicted"/>
<evidence type="ECO:0000256" key="1">
    <source>
        <dbReference type="SAM" id="Phobius"/>
    </source>
</evidence>
<evidence type="ECO:0000313" key="4">
    <source>
        <dbReference type="Proteomes" id="UP000305131"/>
    </source>
</evidence>
<organism evidence="3 4">
    <name type="scientific">Xanthobacter autotrophicus</name>
    <dbReference type="NCBI Taxonomy" id="280"/>
    <lineage>
        <taxon>Bacteria</taxon>
        <taxon>Pseudomonadati</taxon>
        <taxon>Pseudomonadota</taxon>
        <taxon>Alphaproteobacteria</taxon>
        <taxon>Hyphomicrobiales</taxon>
        <taxon>Xanthobacteraceae</taxon>
        <taxon>Xanthobacter</taxon>
    </lineage>
</organism>
<feature type="domain" description="Cytochrome c oxidase subunit IV bacterial aa3 type" evidence="2">
    <location>
        <begin position="4"/>
        <end position="49"/>
    </location>
</feature>
<evidence type="ECO:0000259" key="2">
    <source>
        <dbReference type="Pfam" id="PF07835"/>
    </source>
</evidence>
<sequence length="50" mass="5576">MAEHATTEYAIADGNDYAEHESTYVLFTALTKWGAIAVAVLLTLMWIFLL</sequence>
<evidence type="ECO:0000313" key="3">
    <source>
        <dbReference type="EMBL" id="TLX44242.1"/>
    </source>
</evidence>
<dbReference type="AlphaFoldDB" id="A0A6C1KIX5"/>